<keyword evidence="4" id="KW-0659">Purine metabolism</keyword>
<dbReference type="EC" id="4.1.1.97" evidence="3"/>
<keyword evidence="9" id="KW-1185">Reference proteome</keyword>
<evidence type="ECO:0000313" key="9">
    <source>
        <dbReference type="Proteomes" id="UP000786811"/>
    </source>
</evidence>
<dbReference type="Gene3D" id="1.10.3330.10">
    <property type="entry name" value="Oxo-4-hydroxy-4-carboxy-5-ureidoimidazoline decarboxylase"/>
    <property type="match status" value="1"/>
</dbReference>
<dbReference type="EMBL" id="CAJNRD030001117">
    <property type="protein sequence ID" value="CAG5077958.1"/>
    <property type="molecule type" value="Genomic_DNA"/>
</dbReference>
<comment type="caution">
    <text evidence="8">The sequence shown here is derived from an EMBL/GenBank/DDBJ whole genome shotgun (WGS) entry which is preliminary data.</text>
</comment>
<evidence type="ECO:0000256" key="3">
    <source>
        <dbReference type="ARBA" id="ARBA00012257"/>
    </source>
</evidence>
<sequence>MGETKLTIEEINSMSKIEFCKIFGNIVEHLSEATEAIEELRPFEHVSQLENLFCNFIEYLDDSEKEIILKNHPELTGEIYNEKILTTESQNEQKIAGINQMTTEEKILFNNFNKL</sequence>
<accession>A0A8J2H681</accession>
<dbReference type="AlphaFoldDB" id="A0A8J2H681"/>
<dbReference type="Proteomes" id="UP000786811">
    <property type="component" value="Unassembled WGS sequence"/>
</dbReference>
<keyword evidence="6" id="KW-0456">Lyase</keyword>
<dbReference type="GO" id="GO:0019628">
    <property type="term" value="P:urate catabolic process"/>
    <property type="evidence" value="ECO:0007669"/>
    <property type="project" value="TreeGrafter"/>
</dbReference>
<dbReference type="InterPro" id="IPR018020">
    <property type="entry name" value="OHCU_decarboxylase"/>
</dbReference>
<name>A0A8J2H681_COTCN</name>
<dbReference type="Pfam" id="PF09349">
    <property type="entry name" value="OHCU_decarbox"/>
    <property type="match status" value="1"/>
</dbReference>
<protein>
    <recommendedName>
        <fullName evidence="3">2-oxo-4-hydroxy-4-carboxy-5-ureidoimidazoline decarboxylase</fullName>
        <ecNumber evidence="3">4.1.1.97</ecNumber>
    </recommendedName>
</protein>
<dbReference type="OrthoDB" id="9970124at2759"/>
<evidence type="ECO:0000313" key="8">
    <source>
        <dbReference type="EMBL" id="CAG5077958.1"/>
    </source>
</evidence>
<keyword evidence="5" id="KW-0210">Decarboxylase</keyword>
<evidence type="ECO:0000256" key="1">
    <source>
        <dbReference type="ARBA" id="ARBA00001163"/>
    </source>
</evidence>
<dbReference type="PANTHER" id="PTHR43466:SF1">
    <property type="entry name" value="2-OXO-4-HYDROXY-4-CARBOXY-5-UREIDOIMIDAZOLINE DECARBOXYLASE-RELATED"/>
    <property type="match status" value="1"/>
</dbReference>
<comment type="catalytic activity">
    <reaction evidence="1">
        <text>5-hydroxy-2-oxo-4-ureido-2,5-dihydro-1H-imidazole-5-carboxylate + H(+) = (S)-allantoin + CO2</text>
        <dbReference type="Rhea" id="RHEA:26301"/>
        <dbReference type="ChEBI" id="CHEBI:15378"/>
        <dbReference type="ChEBI" id="CHEBI:15678"/>
        <dbReference type="ChEBI" id="CHEBI:16526"/>
        <dbReference type="ChEBI" id="CHEBI:58639"/>
        <dbReference type="EC" id="4.1.1.97"/>
    </reaction>
</comment>
<dbReference type="GO" id="GO:0051997">
    <property type="term" value="F:2-oxo-4-hydroxy-4-carboxy-5-ureidoimidazoline decarboxylase activity"/>
    <property type="evidence" value="ECO:0007669"/>
    <property type="project" value="UniProtKB-EC"/>
</dbReference>
<evidence type="ECO:0000256" key="4">
    <source>
        <dbReference type="ARBA" id="ARBA00022631"/>
    </source>
</evidence>
<reference evidence="8" key="1">
    <citation type="submission" date="2021-04" db="EMBL/GenBank/DDBJ databases">
        <authorList>
            <person name="Chebbi M.A.C M."/>
        </authorList>
    </citation>
    <scope>NUCLEOTIDE SEQUENCE</scope>
</reference>
<comment type="pathway">
    <text evidence="2">Purine metabolism; urate degradation; (S)-allantoin from urate: step 3/3.</text>
</comment>
<gene>
    <name evidence="8" type="ORF">HICCMSTLAB_LOCUS2601</name>
</gene>
<evidence type="ECO:0000256" key="6">
    <source>
        <dbReference type="ARBA" id="ARBA00023239"/>
    </source>
</evidence>
<dbReference type="PANTHER" id="PTHR43466">
    <property type="entry name" value="2-OXO-4-HYDROXY-4-CARBOXY-5-UREIDOIMIDAZOLINE DECARBOXYLASE-RELATED"/>
    <property type="match status" value="1"/>
</dbReference>
<evidence type="ECO:0000256" key="2">
    <source>
        <dbReference type="ARBA" id="ARBA00004754"/>
    </source>
</evidence>
<evidence type="ECO:0000256" key="5">
    <source>
        <dbReference type="ARBA" id="ARBA00022793"/>
    </source>
</evidence>
<dbReference type="SUPFAM" id="SSF158694">
    <property type="entry name" value="UraD-Like"/>
    <property type="match status" value="1"/>
</dbReference>
<proteinExistence type="predicted"/>
<organism evidence="8 9">
    <name type="scientific">Cotesia congregata</name>
    <name type="common">Parasitoid wasp</name>
    <name type="synonym">Apanteles congregatus</name>
    <dbReference type="NCBI Taxonomy" id="51543"/>
    <lineage>
        <taxon>Eukaryota</taxon>
        <taxon>Metazoa</taxon>
        <taxon>Ecdysozoa</taxon>
        <taxon>Arthropoda</taxon>
        <taxon>Hexapoda</taxon>
        <taxon>Insecta</taxon>
        <taxon>Pterygota</taxon>
        <taxon>Neoptera</taxon>
        <taxon>Endopterygota</taxon>
        <taxon>Hymenoptera</taxon>
        <taxon>Apocrita</taxon>
        <taxon>Ichneumonoidea</taxon>
        <taxon>Braconidae</taxon>
        <taxon>Microgastrinae</taxon>
        <taxon>Cotesia</taxon>
    </lineage>
</organism>
<dbReference type="GO" id="GO:0006144">
    <property type="term" value="P:purine nucleobase metabolic process"/>
    <property type="evidence" value="ECO:0007669"/>
    <property type="project" value="UniProtKB-KW"/>
</dbReference>
<feature type="domain" description="Oxo-4-hydroxy-4-carboxy-5-ureidoimidazoline decarboxylase" evidence="7">
    <location>
        <begin position="12"/>
        <end position="113"/>
    </location>
</feature>
<evidence type="ECO:0000259" key="7">
    <source>
        <dbReference type="Pfam" id="PF09349"/>
    </source>
</evidence>
<dbReference type="InterPro" id="IPR036778">
    <property type="entry name" value="OHCU_decarboxylase_sf"/>
</dbReference>
<dbReference type="GO" id="GO:0005777">
    <property type="term" value="C:peroxisome"/>
    <property type="evidence" value="ECO:0007669"/>
    <property type="project" value="TreeGrafter"/>
</dbReference>